<evidence type="ECO:0000259" key="2">
    <source>
        <dbReference type="PROSITE" id="PS50041"/>
    </source>
</evidence>
<proteinExistence type="predicted"/>
<dbReference type="AlphaFoldDB" id="A0AAE1BAU3"/>
<dbReference type="Gene3D" id="3.10.100.10">
    <property type="entry name" value="Mannose-Binding Protein A, subunit A"/>
    <property type="match status" value="1"/>
</dbReference>
<feature type="signal peptide" evidence="1">
    <location>
        <begin position="1"/>
        <end position="15"/>
    </location>
</feature>
<gene>
    <name evidence="3" type="ORF">RRG08_034549</name>
</gene>
<dbReference type="PROSITE" id="PS50041">
    <property type="entry name" value="C_TYPE_LECTIN_2"/>
    <property type="match status" value="1"/>
</dbReference>
<protein>
    <recommendedName>
        <fullName evidence="2">C-type lectin domain-containing protein</fullName>
    </recommendedName>
</protein>
<keyword evidence="1" id="KW-0732">Signal</keyword>
<dbReference type="InterPro" id="IPR001304">
    <property type="entry name" value="C-type_lectin-like"/>
</dbReference>
<evidence type="ECO:0000313" key="3">
    <source>
        <dbReference type="EMBL" id="KAK3802405.1"/>
    </source>
</evidence>
<dbReference type="SUPFAM" id="SSF56436">
    <property type="entry name" value="C-type lectin-like"/>
    <property type="match status" value="1"/>
</dbReference>
<accession>A0AAE1BAU3</accession>
<evidence type="ECO:0000313" key="4">
    <source>
        <dbReference type="Proteomes" id="UP001283361"/>
    </source>
</evidence>
<dbReference type="EMBL" id="JAWDGP010000241">
    <property type="protein sequence ID" value="KAK3802405.1"/>
    <property type="molecule type" value="Genomic_DNA"/>
</dbReference>
<dbReference type="InterPro" id="IPR016186">
    <property type="entry name" value="C-type_lectin-like/link_sf"/>
</dbReference>
<dbReference type="Pfam" id="PF00059">
    <property type="entry name" value="Lectin_C"/>
    <property type="match status" value="1"/>
</dbReference>
<organism evidence="3 4">
    <name type="scientific">Elysia crispata</name>
    <name type="common">lettuce slug</name>
    <dbReference type="NCBI Taxonomy" id="231223"/>
    <lineage>
        <taxon>Eukaryota</taxon>
        <taxon>Metazoa</taxon>
        <taxon>Spiralia</taxon>
        <taxon>Lophotrochozoa</taxon>
        <taxon>Mollusca</taxon>
        <taxon>Gastropoda</taxon>
        <taxon>Heterobranchia</taxon>
        <taxon>Euthyneura</taxon>
        <taxon>Panpulmonata</taxon>
        <taxon>Sacoglossa</taxon>
        <taxon>Placobranchoidea</taxon>
        <taxon>Plakobranchidae</taxon>
        <taxon>Elysia</taxon>
    </lineage>
</organism>
<reference evidence="3" key="1">
    <citation type="journal article" date="2023" name="G3 (Bethesda)">
        <title>A reference genome for the long-term kleptoplast-retaining sea slug Elysia crispata morphotype clarki.</title>
        <authorList>
            <person name="Eastman K.E."/>
            <person name="Pendleton A.L."/>
            <person name="Shaikh M.A."/>
            <person name="Suttiyut T."/>
            <person name="Ogas R."/>
            <person name="Tomko P."/>
            <person name="Gavelis G."/>
            <person name="Widhalm J.R."/>
            <person name="Wisecaver J.H."/>
        </authorList>
    </citation>
    <scope>NUCLEOTIDE SEQUENCE</scope>
    <source>
        <strain evidence="3">ECLA1</strain>
    </source>
</reference>
<feature type="domain" description="C-type lectin" evidence="2">
    <location>
        <begin position="123"/>
        <end position="249"/>
    </location>
</feature>
<sequence length="254" mass="28500">MDLTFWLLLASKVLGISSKVRQFFIKQASSEDCQTLHIGESWISHSPFTCQLRCISLYSENCQAVVYNSQTGNCTPGSNAFGPIGQITTSIPETGSSDTLYYVRQPIPPCNTTNNFALYDVCGTSACLYLSTSVADNYTHTRSICSQMNSRLFVGNTMAKFTLFMYTGKTYMNVDSCYVGLQDIDVEGNFIWENAEPLSDEQNQYIWRLGEPNNGNENQDCADAKHADWPFQFGLYDGICAAKRHFVCERCEHC</sequence>
<name>A0AAE1BAU3_9GAST</name>
<feature type="chain" id="PRO_5042270424" description="C-type lectin domain-containing protein" evidence="1">
    <location>
        <begin position="16"/>
        <end position="254"/>
    </location>
</feature>
<dbReference type="Proteomes" id="UP001283361">
    <property type="component" value="Unassembled WGS sequence"/>
</dbReference>
<comment type="caution">
    <text evidence="3">The sequence shown here is derived from an EMBL/GenBank/DDBJ whole genome shotgun (WGS) entry which is preliminary data.</text>
</comment>
<keyword evidence="4" id="KW-1185">Reference proteome</keyword>
<evidence type="ECO:0000256" key="1">
    <source>
        <dbReference type="SAM" id="SignalP"/>
    </source>
</evidence>
<dbReference type="InterPro" id="IPR016187">
    <property type="entry name" value="CTDL_fold"/>
</dbReference>